<dbReference type="PANTHER" id="PTHR47331">
    <property type="entry name" value="PHD-TYPE DOMAIN-CONTAINING PROTEIN"/>
    <property type="match status" value="1"/>
</dbReference>
<dbReference type="OrthoDB" id="6433745at2759"/>
<organism evidence="2 3">
    <name type="scientific">Araneus ventricosus</name>
    <name type="common">Orbweaver spider</name>
    <name type="synonym">Epeira ventricosa</name>
    <dbReference type="NCBI Taxonomy" id="182803"/>
    <lineage>
        <taxon>Eukaryota</taxon>
        <taxon>Metazoa</taxon>
        <taxon>Ecdysozoa</taxon>
        <taxon>Arthropoda</taxon>
        <taxon>Chelicerata</taxon>
        <taxon>Arachnida</taxon>
        <taxon>Araneae</taxon>
        <taxon>Araneomorphae</taxon>
        <taxon>Entelegynae</taxon>
        <taxon>Araneoidea</taxon>
        <taxon>Araneidae</taxon>
        <taxon>Araneus</taxon>
    </lineage>
</organism>
<dbReference type="AlphaFoldDB" id="A0A4Y2X6A8"/>
<sequence>MKGQSLTCVFRDENNIIRVKTRITERIDSPHFLSPILLSNNCIFTQRLVEHLHIENYHAGTHLFLSVLREKYWIIGGRGTIRKIWNACVKCRKFKSKAPTADTVSLPAYRVKDAAVFEVVGVDLTGPLSINRGT</sequence>
<reference evidence="2 3" key="1">
    <citation type="journal article" date="2019" name="Sci. Rep.">
        <title>Orb-weaving spider Araneus ventricosus genome elucidates the spidroin gene catalogue.</title>
        <authorList>
            <person name="Kono N."/>
            <person name="Nakamura H."/>
            <person name="Ohtoshi R."/>
            <person name="Moran D.A.P."/>
            <person name="Shinohara A."/>
            <person name="Yoshida Y."/>
            <person name="Fujiwara M."/>
            <person name="Mori M."/>
            <person name="Tomita M."/>
            <person name="Arakawa K."/>
        </authorList>
    </citation>
    <scope>NUCLEOTIDE SEQUENCE [LARGE SCALE GENOMIC DNA]</scope>
</reference>
<dbReference type="EMBL" id="BGPR01071172">
    <property type="protein sequence ID" value="GBO44444.1"/>
    <property type="molecule type" value="Genomic_DNA"/>
</dbReference>
<protein>
    <recommendedName>
        <fullName evidence="1">Integrase zinc-binding domain-containing protein</fullName>
    </recommendedName>
</protein>
<feature type="domain" description="Integrase zinc-binding" evidence="1">
    <location>
        <begin position="45"/>
        <end position="96"/>
    </location>
</feature>
<gene>
    <name evidence="2" type="ORF">AVEN_100008_1</name>
</gene>
<evidence type="ECO:0000313" key="3">
    <source>
        <dbReference type="Proteomes" id="UP000499080"/>
    </source>
</evidence>
<accession>A0A4Y2X6A8</accession>
<comment type="caution">
    <text evidence="2">The sequence shown here is derived from an EMBL/GenBank/DDBJ whole genome shotgun (WGS) entry which is preliminary data.</text>
</comment>
<dbReference type="InterPro" id="IPR041588">
    <property type="entry name" value="Integrase_H2C2"/>
</dbReference>
<name>A0A4Y2X6A8_ARAVE</name>
<evidence type="ECO:0000313" key="2">
    <source>
        <dbReference type="EMBL" id="GBO44444.1"/>
    </source>
</evidence>
<evidence type="ECO:0000259" key="1">
    <source>
        <dbReference type="Pfam" id="PF17921"/>
    </source>
</evidence>
<proteinExistence type="predicted"/>
<dbReference type="Pfam" id="PF17921">
    <property type="entry name" value="Integrase_H2C2"/>
    <property type="match status" value="1"/>
</dbReference>
<dbReference type="Proteomes" id="UP000499080">
    <property type="component" value="Unassembled WGS sequence"/>
</dbReference>
<keyword evidence="3" id="KW-1185">Reference proteome</keyword>